<dbReference type="EMBL" id="MBFS01000645">
    <property type="protein sequence ID" value="PVV02035.1"/>
    <property type="molecule type" value="Genomic_DNA"/>
</dbReference>
<dbReference type="OrthoDB" id="63533at2759"/>
<evidence type="ECO:0000313" key="3">
    <source>
        <dbReference type="EMBL" id="PVV02035.1"/>
    </source>
</evidence>
<dbReference type="InterPro" id="IPR001806">
    <property type="entry name" value="Small_GTPase"/>
</dbReference>
<feature type="compositionally biased region" description="Low complexity" evidence="2">
    <location>
        <begin position="73"/>
        <end position="94"/>
    </location>
</feature>
<dbReference type="PRINTS" id="PR00449">
    <property type="entry name" value="RASTRNSFRMNG"/>
</dbReference>
<gene>
    <name evidence="3" type="ORF">BB560_003522</name>
</gene>
<proteinExistence type="predicted"/>
<evidence type="ECO:0000313" key="4">
    <source>
        <dbReference type="Proteomes" id="UP000245609"/>
    </source>
</evidence>
<evidence type="ECO:0000256" key="2">
    <source>
        <dbReference type="SAM" id="MobiDB-lite"/>
    </source>
</evidence>
<dbReference type="GO" id="GO:0005525">
    <property type="term" value="F:GTP binding"/>
    <property type="evidence" value="ECO:0007669"/>
    <property type="project" value="InterPro"/>
</dbReference>
<dbReference type="Gene3D" id="3.40.50.300">
    <property type="entry name" value="P-loop containing nucleotide triphosphate hydrolases"/>
    <property type="match status" value="2"/>
</dbReference>
<dbReference type="GO" id="GO:0003924">
    <property type="term" value="F:GTPase activity"/>
    <property type="evidence" value="ECO:0007669"/>
    <property type="project" value="InterPro"/>
</dbReference>
<dbReference type="Pfam" id="PF00071">
    <property type="entry name" value="Ras"/>
    <property type="match status" value="2"/>
</dbReference>
<evidence type="ECO:0000256" key="1">
    <source>
        <dbReference type="ARBA" id="ARBA00022741"/>
    </source>
</evidence>
<feature type="region of interest" description="Disordered" evidence="2">
    <location>
        <begin position="204"/>
        <end position="224"/>
    </location>
</feature>
<dbReference type="InterPro" id="IPR027417">
    <property type="entry name" value="P-loop_NTPase"/>
</dbReference>
<dbReference type="SMART" id="SM00175">
    <property type="entry name" value="RAB"/>
    <property type="match status" value="1"/>
</dbReference>
<dbReference type="SMART" id="SM00173">
    <property type="entry name" value="RAS"/>
    <property type="match status" value="1"/>
</dbReference>
<sequence>MNQNSTPAAEIENRDDQRPIQVKLVLLGEAAVGKSSLVLRLVNNEFHEHKEPTIGGNKVDLVQNEEEGEGGQSSAAFPSETPSTSSSTNKLSDSGVQSGGKEQKDTSSNKYSEDEEEGGDFEEEEDGDGIKREVTKREAMQYAQSAGLIFLETSAKENINITETFEEIAKKLPFDQILAMQRGSRNEQAGSGYLGGIRARGDQRTGFGFGRSDQDEGNSNQCAC</sequence>
<accession>A0A2T9ZBT8</accession>
<keyword evidence="1" id="KW-0547">Nucleotide-binding</keyword>
<protein>
    <submittedName>
        <fullName evidence="3">Uncharacterized protein</fullName>
    </submittedName>
</protein>
<name>A0A2T9ZBT8_9FUNG</name>
<dbReference type="SUPFAM" id="SSF52540">
    <property type="entry name" value="P-loop containing nucleoside triphosphate hydrolases"/>
    <property type="match status" value="1"/>
</dbReference>
<dbReference type="Proteomes" id="UP000245609">
    <property type="component" value="Unassembled WGS sequence"/>
</dbReference>
<feature type="compositionally biased region" description="Acidic residues" evidence="2">
    <location>
        <begin position="113"/>
        <end position="127"/>
    </location>
</feature>
<dbReference type="STRING" id="133381.A0A2T9ZBT8"/>
<organism evidence="3 4">
    <name type="scientific">Smittium megazygosporum</name>
    <dbReference type="NCBI Taxonomy" id="133381"/>
    <lineage>
        <taxon>Eukaryota</taxon>
        <taxon>Fungi</taxon>
        <taxon>Fungi incertae sedis</taxon>
        <taxon>Zoopagomycota</taxon>
        <taxon>Kickxellomycotina</taxon>
        <taxon>Harpellomycetes</taxon>
        <taxon>Harpellales</taxon>
        <taxon>Legeriomycetaceae</taxon>
        <taxon>Smittium</taxon>
    </lineage>
</organism>
<feature type="region of interest" description="Disordered" evidence="2">
    <location>
        <begin position="50"/>
        <end position="129"/>
    </location>
</feature>
<dbReference type="AlphaFoldDB" id="A0A2T9ZBT8"/>
<keyword evidence="4" id="KW-1185">Reference proteome</keyword>
<dbReference type="PROSITE" id="PS51419">
    <property type="entry name" value="RAB"/>
    <property type="match status" value="1"/>
</dbReference>
<reference evidence="3 4" key="1">
    <citation type="journal article" date="2018" name="MBio">
        <title>Comparative Genomics Reveals the Core Gene Toolbox for the Fungus-Insect Symbiosis.</title>
        <authorList>
            <person name="Wang Y."/>
            <person name="Stata M."/>
            <person name="Wang W."/>
            <person name="Stajich J.E."/>
            <person name="White M.M."/>
            <person name="Moncalvo J.M."/>
        </authorList>
    </citation>
    <scope>NUCLEOTIDE SEQUENCE [LARGE SCALE GENOMIC DNA]</scope>
    <source>
        <strain evidence="3 4">SC-DP-2</strain>
    </source>
</reference>
<comment type="caution">
    <text evidence="3">The sequence shown here is derived from an EMBL/GenBank/DDBJ whole genome shotgun (WGS) entry which is preliminary data.</text>
</comment>
<dbReference type="PANTHER" id="PTHR47978">
    <property type="match status" value="1"/>
</dbReference>